<feature type="region of interest" description="Disordered" evidence="1">
    <location>
        <begin position="204"/>
        <end position="281"/>
    </location>
</feature>
<protein>
    <submittedName>
        <fullName evidence="2">Uncharacterized protein</fullName>
    </submittedName>
</protein>
<dbReference type="Proteomes" id="UP000654075">
    <property type="component" value="Unassembled WGS sequence"/>
</dbReference>
<feature type="region of interest" description="Disordered" evidence="1">
    <location>
        <begin position="307"/>
        <end position="369"/>
    </location>
</feature>
<proteinExistence type="predicted"/>
<dbReference type="EMBL" id="CAJNNV010001027">
    <property type="protein sequence ID" value="CAE8584141.1"/>
    <property type="molecule type" value="Genomic_DNA"/>
</dbReference>
<reference evidence="2" key="1">
    <citation type="submission" date="2021-02" db="EMBL/GenBank/DDBJ databases">
        <authorList>
            <person name="Dougan E. K."/>
            <person name="Rhodes N."/>
            <person name="Thang M."/>
            <person name="Chan C."/>
        </authorList>
    </citation>
    <scope>NUCLEOTIDE SEQUENCE</scope>
</reference>
<accession>A0A813DCC6</accession>
<gene>
    <name evidence="2" type="ORF">PGLA1383_LOCUS3083</name>
</gene>
<dbReference type="AlphaFoldDB" id="A0A813DCC6"/>
<feature type="compositionally biased region" description="Polar residues" evidence="1">
    <location>
        <begin position="160"/>
        <end position="169"/>
    </location>
</feature>
<evidence type="ECO:0000313" key="2">
    <source>
        <dbReference type="EMBL" id="CAE8584141.1"/>
    </source>
</evidence>
<keyword evidence="3" id="KW-1185">Reference proteome</keyword>
<comment type="caution">
    <text evidence="2">The sequence shown here is derived from an EMBL/GenBank/DDBJ whole genome shotgun (WGS) entry which is preliminary data.</text>
</comment>
<feature type="compositionally biased region" description="Basic and acidic residues" evidence="1">
    <location>
        <begin position="246"/>
        <end position="256"/>
    </location>
</feature>
<feature type="compositionally biased region" description="Low complexity" evidence="1">
    <location>
        <begin position="170"/>
        <end position="181"/>
    </location>
</feature>
<evidence type="ECO:0000313" key="3">
    <source>
        <dbReference type="Proteomes" id="UP000654075"/>
    </source>
</evidence>
<organism evidence="2 3">
    <name type="scientific">Polarella glacialis</name>
    <name type="common">Dinoflagellate</name>
    <dbReference type="NCBI Taxonomy" id="89957"/>
    <lineage>
        <taxon>Eukaryota</taxon>
        <taxon>Sar</taxon>
        <taxon>Alveolata</taxon>
        <taxon>Dinophyceae</taxon>
        <taxon>Suessiales</taxon>
        <taxon>Suessiaceae</taxon>
        <taxon>Polarella</taxon>
    </lineage>
</organism>
<feature type="compositionally biased region" description="Acidic residues" evidence="1">
    <location>
        <begin position="322"/>
        <end position="332"/>
    </location>
</feature>
<evidence type="ECO:0000256" key="1">
    <source>
        <dbReference type="SAM" id="MobiDB-lite"/>
    </source>
</evidence>
<feature type="compositionally biased region" description="Low complexity" evidence="1">
    <location>
        <begin position="309"/>
        <end position="321"/>
    </location>
</feature>
<feature type="region of interest" description="Disordered" evidence="1">
    <location>
        <begin position="119"/>
        <end position="187"/>
    </location>
</feature>
<feature type="non-terminal residue" evidence="2">
    <location>
        <position position="1"/>
    </location>
</feature>
<name>A0A813DCC6_POLGL</name>
<sequence>FHGLYHSLSVFQVEAQLASCPIGEGSATAAAAPRRQRSELAAEIGVTGPASHESPVLQQLVDSQRLTQEAVAAAAAADAPAAPATAAAEVADERGGGRRGLNLKPDVASNLGLGSTVGASLVAPRERTDTSRGHLGKKKRLPPLDSEALAAPPRVGLPTETRSPISRQISPAPLLSPASSAQEVGLGKSDSAVSASASGLECSASASGRHSEGSSHRALPPLVGGASLPLSTEGEPVVTRTSLLRGSREKKAKERQLSQSSDVPDADAKVSTRVPTPAELSQEATVVVDKSEQQEQLSSALTVTGGLDSSSAARASGASVSSDEEAFGEIPEDILLSPNGSSSDICAGNDKVEVPTPRTGISRRDPGEASYASVASAFDSTAGPDASVDSMELEKCDHFEIVTTAPDGT</sequence>